<evidence type="ECO:0000313" key="2">
    <source>
        <dbReference type="EMBL" id="KII67080.1"/>
    </source>
</evidence>
<feature type="compositionally biased region" description="Basic and acidic residues" evidence="1">
    <location>
        <begin position="92"/>
        <end position="102"/>
    </location>
</feature>
<keyword evidence="3" id="KW-1185">Reference proteome</keyword>
<feature type="compositionally biased region" description="Basic and acidic residues" evidence="1">
    <location>
        <begin position="67"/>
        <end position="79"/>
    </location>
</feature>
<comment type="caution">
    <text evidence="2">The sequence shown here is derived from an EMBL/GenBank/DDBJ whole genome shotgun (WGS) entry which is preliminary data.</text>
</comment>
<proteinExistence type="predicted"/>
<evidence type="ECO:0000256" key="1">
    <source>
        <dbReference type="SAM" id="MobiDB-lite"/>
    </source>
</evidence>
<dbReference type="Proteomes" id="UP000031668">
    <property type="component" value="Unassembled WGS sequence"/>
</dbReference>
<feature type="compositionally biased region" description="Polar residues" evidence="1">
    <location>
        <begin position="80"/>
        <end position="91"/>
    </location>
</feature>
<evidence type="ECO:0000313" key="3">
    <source>
        <dbReference type="Proteomes" id="UP000031668"/>
    </source>
</evidence>
<name>A0A0C2MS55_THEKT</name>
<reference evidence="2 3" key="1">
    <citation type="journal article" date="2014" name="Genome Biol. Evol.">
        <title>The genome of the myxosporean Thelohanellus kitauei shows adaptations to nutrient acquisition within its fish host.</title>
        <authorList>
            <person name="Yang Y."/>
            <person name="Xiong J."/>
            <person name="Zhou Z."/>
            <person name="Huo F."/>
            <person name="Miao W."/>
            <person name="Ran C."/>
            <person name="Liu Y."/>
            <person name="Zhang J."/>
            <person name="Feng J."/>
            <person name="Wang M."/>
            <person name="Wang M."/>
            <person name="Wang L."/>
            <person name="Yao B."/>
        </authorList>
    </citation>
    <scope>NUCLEOTIDE SEQUENCE [LARGE SCALE GENOMIC DNA]</scope>
    <source>
        <strain evidence="2">Wuqing</strain>
    </source>
</reference>
<accession>A0A0C2MS55</accession>
<organism evidence="2 3">
    <name type="scientific">Thelohanellus kitauei</name>
    <name type="common">Myxosporean</name>
    <dbReference type="NCBI Taxonomy" id="669202"/>
    <lineage>
        <taxon>Eukaryota</taxon>
        <taxon>Metazoa</taxon>
        <taxon>Cnidaria</taxon>
        <taxon>Myxozoa</taxon>
        <taxon>Myxosporea</taxon>
        <taxon>Bivalvulida</taxon>
        <taxon>Platysporina</taxon>
        <taxon>Myxobolidae</taxon>
        <taxon>Thelohanellus</taxon>
    </lineage>
</organism>
<sequence length="102" mass="11756">MRRIPSFVNLTKKLPVWVKNEVSRGFYKGVVTSRTDDLSYTMDSARVLKREHTDQLKDRIVLSESRESIKINEGKEMTDANKSIDGQTTSQKSHERIQGRSD</sequence>
<protein>
    <submittedName>
        <fullName evidence="2">Uncharacterized protein</fullName>
    </submittedName>
</protein>
<dbReference type="AlphaFoldDB" id="A0A0C2MS55"/>
<feature type="region of interest" description="Disordered" evidence="1">
    <location>
        <begin position="67"/>
        <end position="102"/>
    </location>
</feature>
<gene>
    <name evidence="2" type="ORF">RF11_00986</name>
</gene>
<dbReference type="EMBL" id="JWZT01003310">
    <property type="protein sequence ID" value="KII67080.1"/>
    <property type="molecule type" value="Genomic_DNA"/>
</dbReference>